<evidence type="ECO:0000256" key="1">
    <source>
        <dbReference type="ARBA" id="ARBA00006739"/>
    </source>
</evidence>
<comment type="caution">
    <text evidence="5">The sequence shown here is derived from an EMBL/GenBank/DDBJ whole genome shotgun (WGS) entry which is preliminary data.</text>
</comment>
<dbReference type="Gene3D" id="3.90.550.10">
    <property type="entry name" value="Spore Coat Polysaccharide Biosynthesis Protein SpsA, Chain A"/>
    <property type="match status" value="1"/>
</dbReference>
<protein>
    <submittedName>
        <fullName evidence="5">Glycosyltransferase family 2 protein</fullName>
    </submittedName>
</protein>
<dbReference type="InterPro" id="IPR001173">
    <property type="entry name" value="Glyco_trans_2-like"/>
</dbReference>
<evidence type="ECO:0000313" key="5">
    <source>
        <dbReference type="EMBL" id="MFD2741606.1"/>
    </source>
</evidence>
<dbReference type="EMBL" id="JBHUMP010000033">
    <property type="protein sequence ID" value="MFD2741606.1"/>
    <property type="molecule type" value="Genomic_DNA"/>
</dbReference>
<name>A0ABW5U9G4_9RHOB</name>
<dbReference type="Pfam" id="PF00535">
    <property type="entry name" value="Glycos_transf_2"/>
    <property type="match status" value="1"/>
</dbReference>
<evidence type="ECO:0000259" key="4">
    <source>
        <dbReference type="Pfam" id="PF00535"/>
    </source>
</evidence>
<dbReference type="Proteomes" id="UP001597474">
    <property type="component" value="Unassembled WGS sequence"/>
</dbReference>
<evidence type="ECO:0000256" key="3">
    <source>
        <dbReference type="ARBA" id="ARBA00022679"/>
    </source>
</evidence>
<sequence>MVLDPQSVGDQDEGHISGHDGAVGYALIYGYTKNICLPSSTSTWKTWNILLPKVSETELDCPMGKIQDIPHIFDTLTDDLEAVRQSKHFDADWYLEKYSDVTQLGMDPAEHYLKYGAAMRRDPSRRFCTGFYIDTRPGVTKSGMNPILYDLRRKSNGPLKNNVLWAASNVSRYHGYKRALALAMVSLPKDLQFTTHILRANQAHINGDEGSWLANFNAYLEHYKLRPITLKPQGPSLLSRLSVDNLTYVEQGPLISVIMAAWNAEETVDYAARSILQQTWRPLELLIVDDASTDDTWNRLKELAASDTRVKILRNKRNVGPYVSKNIALMRAQGDYITGHDADDWAHPERLENHIRAATKEGRNLKASLNYMVRIRADGFFGHIGKITGFSLDGATRKASISCLFEEKFLKERLGYWDSVRFGGDSEMISRAKRLLGDDFADLPQIGMICLDLETSLTNHPIHGVDKVLGVSSVRADYRDDWTAWQNDKMTNENSRLDFPQVKPRYRAAPEMTVPYSDIMENLEPT</sequence>
<organism evidence="5 6">
    <name type="scientific">Sulfitobacter aestuarii</name>
    <dbReference type="NCBI Taxonomy" id="2161676"/>
    <lineage>
        <taxon>Bacteria</taxon>
        <taxon>Pseudomonadati</taxon>
        <taxon>Pseudomonadota</taxon>
        <taxon>Alphaproteobacteria</taxon>
        <taxon>Rhodobacterales</taxon>
        <taxon>Roseobacteraceae</taxon>
        <taxon>Sulfitobacter</taxon>
    </lineage>
</organism>
<dbReference type="CDD" id="cd00761">
    <property type="entry name" value="Glyco_tranf_GTA_type"/>
    <property type="match status" value="1"/>
</dbReference>
<accession>A0ABW5U9G4</accession>
<dbReference type="PANTHER" id="PTHR43685:SF5">
    <property type="entry name" value="GLYCOSYLTRANSFERASE EPSE-RELATED"/>
    <property type="match status" value="1"/>
</dbReference>
<evidence type="ECO:0000256" key="2">
    <source>
        <dbReference type="ARBA" id="ARBA00022676"/>
    </source>
</evidence>
<reference evidence="6" key="1">
    <citation type="journal article" date="2019" name="Int. J. Syst. Evol. Microbiol.">
        <title>The Global Catalogue of Microorganisms (GCM) 10K type strain sequencing project: providing services to taxonomists for standard genome sequencing and annotation.</title>
        <authorList>
            <consortium name="The Broad Institute Genomics Platform"/>
            <consortium name="The Broad Institute Genome Sequencing Center for Infectious Disease"/>
            <person name="Wu L."/>
            <person name="Ma J."/>
        </authorList>
    </citation>
    <scope>NUCLEOTIDE SEQUENCE [LARGE SCALE GENOMIC DNA]</scope>
    <source>
        <strain evidence="6">TISTR 2562</strain>
    </source>
</reference>
<dbReference type="PANTHER" id="PTHR43685">
    <property type="entry name" value="GLYCOSYLTRANSFERASE"/>
    <property type="match status" value="1"/>
</dbReference>
<dbReference type="RefSeq" id="WP_386376037.1">
    <property type="nucleotide sequence ID" value="NZ_JBHUMP010000033.1"/>
</dbReference>
<dbReference type="SUPFAM" id="SSF53448">
    <property type="entry name" value="Nucleotide-diphospho-sugar transferases"/>
    <property type="match status" value="1"/>
</dbReference>
<comment type="similarity">
    <text evidence="1">Belongs to the glycosyltransferase 2 family.</text>
</comment>
<proteinExistence type="inferred from homology"/>
<evidence type="ECO:0000313" key="6">
    <source>
        <dbReference type="Proteomes" id="UP001597474"/>
    </source>
</evidence>
<dbReference type="InterPro" id="IPR050834">
    <property type="entry name" value="Glycosyltransf_2"/>
</dbReference>
<gene>
    <name evidence="5" type="ORF">ACFSUD_18745</name>
</gene>
<keyword evidence="6" id="KW-1185">Reference proteome</keyword>
<feature type="domain" description="Glycosyltransferase 2-like" evidence="4">
    <location>
        <begin position="256"/>
        <end position="363"/>
    </location>
</feature>
<keyword evidence="2" id="KW-0328">Glycosyltransferase</keyword>
<dbReference type="InterPro" id="IPR029044">
    <property type="entry name" value="Nucleotide-diphossugar_trans"/>
</dbReference>
<keyword evidence="3" id="KW-0808">Transferase</keyword>